<keyword evidence="2" id="KW-1185">Reference proteome</keyword>
<protein>
    <recommendedName>
        <fullName evidence="3">Lipoprotein</fullName>
    </recommendedName>
</protein>
<comment type="caution">
    <text evidence="1">The sequence shown here is derived from an EMBL/GenBank/DDBJ whole genome shotgun (WGS) entry which is preliminary data.</text>
</comment>
<dbReference type="AlphaFoldDB" id="A0A0A3IV70"/>
<dbReference type="RefSeq" id="WP_036185993.1">
    <property type="nucleotide sequence ID" value="NZ_AVDA01000010.1"/>
</dbReference>
<evidence type="ECO:0008006" key="3">
    <source>
        <dbReference type="Google" id="ProtNLM"/>
    </source>
</evidence>
<reference evidence="1 2" key="1">
    <citation type="submission" date="2014-02" db="EMBL/GenBank/DDBJ databases">
        <title>Draft genome sequence of Lysinibacillus manganicus DSM 26584T.</title>
        <authorList>
            <person name="Zhang F."/>
            <person name="Wang G."/>
            <person name="Zhang L."/>
        </authorList>
    </citation>
    <scope>NUCLEOTIDE SEQUENCE [LARGE SCALE GENOMIC DNA]</scope>
    <source>
        <strain evidence="1 2">DSM 26584</strain>
    </source>
</reference>
<proteinExistence type="predicted"/>
<dbReference type="eggNOG" id="ENOG5032CV4">
    <property type="taxonomic scope" value="Bacteria"/>
</dbReference>
<dbReference type="PROSITE" id="PS51257">
    <property type="entry name" value="PROKAR_LIPOPROTEIN"/>
    <property type="match status" value="1"/>
</dbReference>
<organism evidence="1 2">
    <name type="scientific">Ureibacillus manganicus DSM 26584</name>
    <dbReference type="NCBI Taxonomy" id="1384049"/>
    <lineage>
        <taxon>Bacteria</taxon>
        <taxon>Bacillati</taxon>
        <taxon>Bacillota</taxon>
        <taxon>Bacilli</taxon>
        <taxon>Bacillales</taxon>
        <taxon>Caryophanaceae</taxon>
        <taxon>Ureibacillus</taxon>
    </lineage>
</organism>
<evidence type="ECO:0000313" key="2">
    <source>
        <dbReference type="Proteomes" id="UP000030416"/>
    </source>
</evidence>
<sequence length="122" mass="13239">MNKVKGVGITKYLSTFMLLLLIAGCSSPISSIEGLIGNVHQNSIEVDCTDAVNRDKKGDIPSIGYFCNVNVTEDTLITDNKGKSITIEDLQQGQTVNVILKEIADISVNKRDITATEIKVIK</sequence>
<evidence type="ECO:0000313" key="1">
    <source>
        <dbReference type="EMBL" id="KGR78727.1"/>
    </source>
</evidence>
<dbReference type="OrthoDB" id="2663534at2"/>
<accession>A0A0A3IV70</accession>
<dbReference type="Proteomes" id="UP000030416">
    <property type="component" value="Unassembled WGS sequence"/>
</dbReference>
<dbReference type="EMBL" id="JPVN01000010">
    <property type="protein sequence ID" value="KGR78727.1"/>
    <property type="molecule type" value="Genomic_DNA"/>
</dbReference>
<gene>
    <name evidence="1" type="ORF">CD29_10160</name>
</gene>
<name>A0A0A3IV70_9BACL</name>